<dbReference type="PANTHER" id="PTHR16206:SF18">
    <property type="entry name" value="TARGET OF ERK KINASE MPK-1"/>
    <property type="match status" value="1"/>
</dbReference>
<sequence>MSLVPRKPPRGLPVNASDESADGDVENCRASGATPTKAQYNATDTFERIRRGFRELVIEKKKARFSGSEAIRYLLEHLEATKEDYPGRVLGFDNAFKLLQRLFWCRVLRAVDGSTQFQDGDKKIYELAPDGDFWIGGLLQAQTANPPQAQPQLEDATMHPSFTTPSKRNRSASPPRTKRANSIKRLLQVFGRSRTVNDDVGSTSSMHNLTITSDNRVTTADAQVYKASLQRLLLIIDLQDLDGIANPNETEHDDDHSDQVGFLTSILSRMGLSSARAIREHRSLFASEETDDCISSNLISSRYLVGFFNSARLIVPSIHLTRELRNNPMEECSQWARQCLTAIRKYLANLTHEGRAPLIPVEFTETCRAIVEQILMDDRRWKHEKAALQCLFYMIPPAMRKQMKAVIQWLASARNTRVHCVIGAVNDQFERTSGNVTFCDNAECVMRELAVYLAPVQLGERYQHMIIKAFVALFNERGMEEMPKDIAEIVRREETAGLEDTSTVRFAAKPSESVEDSTERALVSMMHDLLGSSALTAAEKHKRLRDFATNHPDYHSRHFADHPSNIPPEKRPRSRSVTRRTFR</sequence>
<accession>A0AA36G451</accession>
<protein>
    <recommendedName>
        <fullName evidence="4">DEP domain-containing protein</fullName>
    </recommendedName>
</protein>
<feature type="compositionally biased region" description="Low complexity" evidence="1">
    <location>
        <begin position="144"/>
        <end position="153"/>
    </location>
</feature>
<feature type="region of interest" description="Disordered" evidence="1">
    <location>
        <begin position="1"/>
        <end position="36"/>
    </location>
</feature>
<dbReference type="InterPro" id="IPR036388">
    <property type="entry name" value="WH-like_DNA-bd_sf"/>
</dbReference>
<dbReference type="PANTHER" id="PTHR16206">
    <property type="entry name" value="DEP DOMAIN-CONTAINING"/>
    <property type="match status" value="1"/>
</dbReference>
<organism evidence="2 3">
    <name type="scientific">Mesorhabditis spiculigera</name>
    <dbReference type="NCBI Taxonomy" id="96644"/>
    <lineage>
        <taxon>Eukaryota</taxon>
        <taxon>Metazoa</taxon>
        <taxon>Ecdysozoa</taxon>
        <taxon>Nematoda</taxon>
        <taxon>Chromadorea</taxon>
        <taxon>Rhabditida</taxon>
        <taxon>Rhabditina</taxon>
        <taxon>Rhabditomorpha</taxon>
        <taxon>Rhabditoidea</taxon>
        <taxon>Rhabditidae</taxon>
        <taxon>Mesorhabditinae</taxon>
        <taxon>Mesorhabditis</taxon>
    </lineage>
</organism>
<evidence type="ECO:0008006" key="4">
    <source>
        <dbReference type="Google" id="ProtNLM"/>
    </source>
</evidence>
<feature type="non-terminal residue" evidence="2">
    <location>
        <position position="583"/>
    </location>
</feature>
<evidence type="ECO:0000313" key="3">
    <source>
        <dbReference type="Proteomes" id="UP001177023"/>
    </source>
</evidence>
<evidence type="ECO:0000313" key="2">
    <source>
        <dbReference type="EMBL" id="CAJ0578267.1"/>
    </source>
</evidence>
<dbReference type="EMBL" id="CATQJA010002653">
    <property type="protein sequence ID" value="CAJ0578267.1"/>
    <property type="molecule type" value="Genomic_DNA"/>
</dbReference>
<feature type="compositionally biased region" description="Polar residues" evidence="1">
    <location>
        <begin position="160"/>
        <end position="174"/>
    </location>
</feature>
<feature type="compositionally biased region" description="Basic and acidic residues" evidence="1">
    <location>
        <begin position="551"/>
        <end position="561"/>
    </location>
</feature>
<gene>
    <name evidence="2" type="ORF">MSPICULIGERA_LOCUS16526</name>
</gene>
<name>A0AA36G451_9BILA</name>
<proteinExistence type="predicted"/>
<feature type="compositionally biased region" description="Basic residues" evidence="1">
    <location>
        <begin position="572"/>
        <end position="583"/>
    </location>
</feature>
<feature type="region of interest" description="Disordered" evidence="1">
    <location>
        <begin position="551"/>
        <end position="583"/>
    </location>
</feature>
<feature type="region of interest" description="Disordered" evidence="1">
    <location>
        <begin position="144"/>
        <end position="179"/>
    </location>
</feature>
<keyword evidence="3" id="KW-1185">Reference proteome</keyword>
<comment type="caution">
    <text evidence="2">The sequence shown here is derived from an EMBL/GenBank/DDBJ whole genome shotgun (WGS) entry which is preliminary data.</text>
</comment>
<dbReference type="Proteomes" id="UP001177023">
    <property type="component" value="Unassembled WGS sequence"/>
</dbReference>
<reference evidence="2" key="1">
    <citation type="submission" date="2023-06" db="EMBL/GenBank/DDBJ databases">
        <authorList>
            <person name="Delattre M."/>
        </authorList>
    </citation>
    <scope>NUCLEOTIDE SEQUENCE</scope>
    <source>
        <strain evidence="2">AF72</strain>
    </source>
</reference>
<evidence type="ECO:0000256" key="1">
    <source>
        <dbReference type="SAM" id="MobiDB-lite"/>
    </source>
</evidence>
<dbReference type="AlphaFoldDB" id="A0AA36G451"/>
<dbReference type="Gene3D" id="1.10.10.10">
    <property type="entry name" value="Winged helix-like DNA-binding domain superfamily/Winged helix DNA-binding domain"/>
    <property type="match status" value="1"/>
</dbReference>